<dbReference type="RefSeq" id="WP_210654612.1">
    <property type="nucleotide sequence ID" value="NZ_JAGKQQ010000001.1"/>
</dbReference>
<evidence type="ECO:0000313" key="3">
    <source>
        <dbReference type="Proteomes" id="UP000676565"/>
    </source>
</evidence>
<accession>A0ABS5BT52</accession>
<comment type="caution">
    <text evidence="2">The sequence shown here is derived from an EMBL/GenBank/DDBJ whole genome shotgun (WGS) entry which is preliminary data.</text>
</comment>
<evidence type="ECO:0000256" key="1">
    <source>
        <dbReference type="SAM" id="Coils"/>
    </source>
</evidence>
<feature type="coiled-coil region" evidence="1">
    <location>
        <begin position="34"/>
        <end position="61"/>
    </location>
</feature>
<gene>
    <name evidence="2" type="ORF">J8F10_14385</name>
</gene>
<reference evidence="2 3" key="1">
    <citation type="submission" date="2021-04" db="EMBL/GenBank/DDBJ databases">
        <authorList>
            <person name="Ivanova A."/>
        </authorList>
    </citation>
    <scope>NUCLEOTIDE SEQUENCE [LARGE SCALE GENOMIC DNA]</scope>
    <source>
        <strain evidence="2 3">G18</strain>
    </source>
</reference>
<name>A0ABS5BT52_9BACT</name>
<keyword evidence="3" id="KW-1185">Reference proteome</keyword>
<keyword evidence="1" id="KW-0175">Coiled coil</keyword>
<dbReference type="EMBL" id="JAGKQQ010000001">
    <property type="protein sequence ID" value="MBP3956465.1"/>
    <property type="molecule type" value="Genomic_DNA"/>
</dbReference>
<evidence type="ECO:0000313" key="2">
    <source>
        <dbReference type="EMBL" id="MBP3956465.1"/>
    </source>
</evidence>
<dbReference type="Proteomes" id="UP000676565">
    <property type="component" value="Unassembled WGS sequence"/>
</dbReference>
<organism evidence="2 3">
    <name type="scientific">Gemmata palustris</name>
    <dbReference type="NCBI Taxonomy" id="2822762"/>
    <lineage>
        <taxon>Bacteria</taxon>
        <taxon>Pseudomonadati</taxon>
        <taxon>Planctomycetota</taxon>
        <taxon>Planctomycetia</taxon>
        <taxon>Gemmatales</taxon>
        <taxon>Gemmataceae</taxon>
        <taxon>Gemmata</taxon>
    </lineage>
</organism>
<protein>
    <submittedName>
        <fullName evidence="2">Uncharacterized protein</fullName>
    </submittedName>
</protein>
<proteinExistence type="predicted"/>
<sequence length="158" mass="17480">MALDLSRDYLLIDDPLTLGIASKKGESCWADVSRVQYVQRNEMTKEDLRRAQDNNPNLLQKDATVFHMWTAQLRGIAPASVAPSGVLVPKIGDKITDGVLTWFEPPDGSPAVPATYADAGYDEFSVWVVDSVRVVDRDANGPQRYRVVAIKRHGAQIL</sequence>